<evidence type="ECO:0008006" key="5">
    <source>
        <dbReference type="Google" id="ProtNLM"/>
    </source>
</evidence>
<evidence type="ECO:0000256" key="1">
    <source>
        <dbReference type="ARBA" id="ARBA00022603"/>
    </source>
</evidence>
<gene>
    <name evidence="4" type="ORF">S12H4_36044</name>
</gene>
<dbReference type="AlphaFoldDB" id="X1TBV1"/>
<comment type="caution">
    <text evidence="4">The sequence shown here is derived from an EMBL/GenBank/DDBJ whole genome shotgun (WGS) entry which is preliminary data.</text>
</comment>
<dbReference type="PANTHER" id="PTHR46098:SF1">
    <property type="entry name" value="TRNA (CYTOSINE(38)-C(5))-METHYLTRANSFERASE"/>
    <property type="match status" value="1"/>
</dbReference>
<dbReference type="PROSITE" id="PS51679">
    <property type="entry name" value="SAM_MT_C5"/>
    <property type="match status" value="1"/>
</dbReference>
<reference evidence="4" key="1">
    <citation type="journal article" date="2014" name="Front. Microbiol.">
        <title>High frequency of phylogenetically diverse reductive dehalogenase-homologous genes in deep subseafloor sedimentary metagenomes.</title>
        <authorList>
            <person name="Kawai M."/>
            <person name="Futagami T."/>
            <person name="Toyoda A."/>
            <person name="Takaki Y."/>
            <person name="Nishi S."/>
            <person name="Hori S."/>
            <person name="Arai W."/>
            <person name="Tsubouchi T."/>
            <person name="Morono Y."/>
            <person name="Uchiyama I."/>
            <person name="Ito T."/>
            <person name="Fujiyama A."/>
            <person name="Inagaki F."/>
            <person name="Takami H."/>
        </authorList>
    </citation>
    <scope>NUCLEOTIDE SEQUENCE</scope>
    <source>
        <strain evidence="4">Expedition CK06-06</strain>
    </source>
</reference>
<dbReference type="PANTHER" id="PTHR46098">
    <property type="entry name" value="TRNA (CYTOSINE(38)-C(5))-METHYLTRANSFERASE"/>
    <property type="match status" value="1"/>
</dbReference>
<dbReference type="SUPFAM" id="SSF53335">
    <property type="entry name" value="S-adenosyl-L-methionine-dependent methyltransferases"/>
    <property type="match status" value="1"/>
</dbReference>
<evidence type="ECO:0000313" key="4">
    <source>
        <dbReference type="EMBL" id="GAI88861.1"/>
    </source>
</evidence>
<dbReference type="GO" id="GO:0008168">
    <property type="term" value="F:methyltransferase activity"/>
    <property type="evidence" value="ECO:0007669"/>
    <property type="project" value="UniProtKB-KW"/>
</dbReference>
<evidence type="ECO:0000256" key="3">
    <source>
        <dbReference type="ARBA" id="ARBA00022691"/>
    </source>
</evidence>
<evidence type="ECO:0000256" key="2">
    <source>
        <dbReference type="ARBA" id="ARBA00022679"/>
    </source>
</evidence>
<keyword evidence="1" id="KW-0489">Methyltransferase</keyword>
<keyword evidence="3" id="KW-0949">S-adenosyl-L-methionine</keyword>
<keyword evidence="2" id="KW-0808">Transferase</keyword>
<dbReference type="InterPro" id="IPR050750">
    <property type="entry name" value="C5-MTase"/>
</dbReference>
<feature type="non-terminal residue" evidence="4">
    <location>
        <position position="1"/>
    </location>
</feature>
<organism evidence="4">
    <name type="scientific">marine sediment metagenome</name>
    <dbReference type="NCBI Taxonomy" id="412755"/>
    <lineage>
        <taxon>unclassified sequences</taxon>
        <taxon>metagenomes</taxon>
        <taxon>ecological metagenomes</taxon>
    </lineage>
</organism>
<accession>X1TBV1</accession>
<dbReference type="Gene3D" id="3.40.50.150">
    <property type="entry name" value="Vaccinia Virus protein VP39"/>
    <property type="match status" value="1"/>
</dbReference>
<dbReference type="InterPro" id="IPR029063">
    <property type="entry name" value="SAM-dependent_MTases_sf"/>
</dbReference>
<dbReference type="EMBL" id="BARW01021457">
    <property type="protein sequence ID" value="GAI88861.1"/>
    <property type="molecule type" value="Genomic_DNA"/>
</dbReference>
<dbReference type="InterPro" id="IPR001525">
    <property type="entry name" value="C5_MeTfrase"/>
</dbReference>
<proteinExistence type="predicted"/>
<dbReference type="PRINTS" id="PR00105">
    <property type="entry name" value="C5METTRFRASE"/>
</dbReference>
<dbReference type="GO" id="GO:0032259">
    <property type="term" value="P:methylation"/>
    <property type="evidence" value="ECO:0007669"/>
    <property type="project" value="UniProtKB-KW"/>
</dbReference>
<sequence>NKLSVVAVDLFCGAGGMTHGFLKAGIPVIAGIDTDETCKYAYEKNNNRKFINKDIRAITGTELARLYPENGIRILAGCAPCQPFSTHTQKNSKRNEDEKWGLLHSFSRLIKEIEPDIVSMENVPQIEKQEIFSDFIRNLKELDYHISWQFVYCPDYGIPQTRTRLVLLASKLGNIQLISKTHTPSQYRTVEKIIRNLEPIKDGETSSKDPLHKACKLTAINKKRIHQSKI</sequence>
<dbReference type="Pfam" id="PF00145">
    <property type="entry name" value="DNA_methylase"/>
    <property type="match status" value="1"/>
</dbReference>
<protein>
    <recommendedName>
        <fullName evidence="5">DNA (cytosine-5-)-methyltransferase</fullName>
    </recommendedName>
</protein>
<dbReference type="NCBIfam" id="TIGR00675">
    <property type="entry name" value="dcm"/>
    <property type="match status" value="1"/>
</dbReference>
<name>X1TBV1_9ZZZZ</name>